<keyword evidence="2" id="KW-1185">Reference proteome</keyword>
<dbReference type="Proteomes" id="UP001056120">
    <property type="component" value="Linkage Group LG13"/>
</dbReference>
<reference evidence="2" key="1">
    <citation type="journal article" date="2022" name="Mol. Ecol. Resour.">
        <title>The genomes of chicory, endive, great burdock and yacon provide insights into Asteraceae palaeo-polyploidization history and plant inulin production.</title>
        <authorList>
            <person name="Fan W."/>
            <person name="Wang S."/>
            <person name="Wang H."/>
            <person name="Wang A."/>
            <person name="Jiang F."/>
            <person name="Liu H."/>
            <person name="Zhao H."/>
            <person name="Xu D."/>
            <person name="Zhang Y."/>
        </authorList>
    </citation>
    <scope>NUCLEOTIDE SEQUENCE [LARGE SCALE GENOMIC DNA]</scope>
    <source>
        <strain evidence="2">cv. Yunnan</strain>
    </source>
</reference>
<evidence type="ECO:0000313" key="2">
    <source>
        <dbReference type="Proteomes" id="UP001056120"/>
    </source>
</evidence>
<sequence length="284" mass="31389">MKVFTVLVSSERNQDLLPLHHTSYQFKRFTMPESRDRLSRPNDGVAETYSRRQTSVGSTGILPDADDNQRSINRTPFRWGATPLTGDGSGQRVGEALSTRSTRGGVSGGRALFGTPMTAYRRGGRNQNTPPSGSSFRRGRGGRHSVLPAWYPRTPLRDITHVVRAVERRRVHIGDGEGPILGSPIPTMSSQTAVQDPSSLVTPNPKLAPKMFKPSTLGKVPVILTAIAKQVEGDSELLTPQKKLLDSIDIVEKVVMEELNRLKRTPTARKAEREKKVRTLMSMR</sequence>
<protein>
    <submittedName>
        <fullName evidence="1">Uncharacterized protein</fullName>
    </submittedName>
</protein>
<proteinExistence type="predicted"/>
<dbReference type="EMBL" id="CM042030">
    <property type="protein sequence ID" value="KAI3787034.1"/>
    <property type="molecule type" value="Genomic_DNA"/>
</dbReference>
<organism evidence="1 2">
    <name type="scientific">Smallanthus sonchifolius</name>
    <dbReference type="NCBI Taxonomy" id="185202"/>
    <lineage>
        <taxon>Eukaryota</taxon>
        <taxon>Viridiplantae</taxon>
        <taxon>Streptophyta</taxon>
        <taxon>Embryophyta</taxon>
        <taxon>Tracheophyta</taxon>
        <taxon>Spermatophyta</taxon>
        <taxon>Magnoliopsida</taxon>
        <taxon>eudicotyledons</taxon>
        <taxon>Gunneridae</taxon>
        <taxon>Pentapetalae</taxon>
        <taxon>asterids</taxon>
        <taxon>campanulids</taxon>
        <taxon>Asterales</taxon>
        <taxon>Asteraceae</taxon>
        <taxon>Asteroideae</taxon>
        <taxon>Heliantheae alliance</taxon>
        <taxon>Millerieae</taxon>
        <taxon>Smallanthus</taxon>
    </lineage>
</organism>
<reference evidence="1 2" key="2">
    <citation type="journal article" date="2022" name="Mol. Ecol. Resour.">
        <title>The genomes of chicory, endive, great burdock and yacon provide insights into Asteraceae paleo-polyploidization history and plant inulin production.</title>
        <authorList>
            <person name="Fan W."/>
            <person name="Wang S."/>
            <person name="Wang H."/>
            <person name="Wang A."/>
            <person name="Jiang F."/>
            <person name="Liu H."/>
            <person name="Zhao H."/>
            <person name="Xu D."/>
            <person name="Zhang Y."/>
        </authorList>
    </citation>
    <scope>NUCLEOTIDE SEQUENCE [LARGE SCALE GENOMIC DNA]</scope>
    <source>
        <strain evidence="2">cv. Yunnan</strain>
        <tissue evidence="1">Leaves</tissue>
    </source>
</reference>
<gene>
    <name evidence="1" type="ORF">L1987_41194</name>
</gene>
<name>A0ACB9GU51_9ASTR</name>
<accession>A0ACB9GU51</accession>
<evidence type="ECO:0000313" key="1">
    <source>
        <dbReference type="EMBL" id="KAI3787034.1"/>
    </source>
</evidence>
<comment type="caution">
    <text evidence="1">The sequence shown here is derived from an EMBL/GenBank/DDBJ whole genome shotgun (WGS) entry which is preliminary data.</text>
</comment>